<gene>
    <name evidence="1" type="ORF">H6A60_02835</name>
</gene>
<reference evidence="1 2" key="1">
    <citation type="journal article" date="2021" name="Sci. Rep.">
        <title>The distribution of antibiotic resistance genes in chicken gut microbiota commensals.</title>
        <authorList>
            <person name="Juricova H."/>
            <person name="Matiasovicova J."/>
            <person name="Kubasova T."/>
            <person name="Cejkova D."/>
            <person name="Rychlik I."/>
        </authorList>
    </citation>
    <scope>NUCLEOTIDE SEQUENCE [LARGE SCALE GENOMIC DNA]</scope>
    <source>
        <strain evidence="1 2">An829</strain>
    </source>
</reference>
<sequence length="50" mass="5956">MEIGYFSRMLRTTPEERRFVKPKELYLSTIKRGTIADHDVYAGERTQARH</sequence>
<evidence type="ECO:0000313" key="2">
    <source>
        <dbReference type="Proteomes" id="UP000715095"/>
    </source>
</evidence>
<keyword evidence="2" id="KW-1185">Reference proteome</keyword>
<dbReference type="RefSeq" id="WP_205101909.1">
    <property type="nucleotide sequence ID" value="NZ_JACJJC010000003.1"/>
</dbReference>
<dbReference type="EMBL" id="JACJJC010000003">
    <property type="protein sequence ID" value="MBM6703437.1"/>
    <property type="molecule type" value="Genomic_DNA"/>
</dbReference>
<accession>A0ABS2DQN0</accession>
<evidence type="ECO:0000313" key="1">
    <source>
        <dbReference type="EMBL" id="MBM6703437.1"/>
    </source>
</evidence>
<organism evidence="1 2">
    <name type="scientific">Sutterella massiliensis</name>
    <dbReference type="NCBI Taxonomy" id="1816689"/>
    <lineage>
        <taxon>Bacteria</taxon>
        <taxon>Pseudomonadati</taxon>
        <taxon>Pseudomonadota</taxon>
        <taxon>Betaproteobacteria</taxon>
        <taxon>Burkholderiales</taxon>
        <taxon>Sutterellaceae</taxon>
        <taxon>Sutterella</taxon>
    </lineage>
</organism>
<proteinExistence type="predicted"/>
<protein>
    <submittedName>
        <fullName evidence="1">Uncharacterized protein</fullName>
    </submittedName>
</protein>
<comment type="caution">
    <text evidence="1">The sequence shown here is derived from an EMBL/GenBank/DDBJ whole genome shotgun (WGS) entry which is preliminary data.</text>
</comment>
<name>A0ABS2DQN0_9BURK</name>
<dbReference type="Proteomes" id="UP000715095">
    <property type="component" value="Unassembled WGS sequence"/>
</dbReference>